<dbReference type="PROSITE" id="PS51257">
    <property type="entry name" value="PROKAR_LIPOPROTEIN"/>
    <property type="match status" value="1"/>
</dbReference>
<proteinExistence type="predicted"/>
<accession>A0ABP9HGC9</accession>
<keyword evidence="1" id="KW-0732">Signal</keyword>
<dbReference type="Gene3D" id="3.30.1360.200">
    <property type="match status" value="1"/>
</dbReference>
<dbReference type="InterPro" id="IPR054384">
    <property type="entry name" value="SecDF_P1_head"/>
</dbReference>
<evidence type="ECO:0000256" key="1">
    <source>
        <dbReference type="SAM" id="SignalP"/>
    </source>
</evidence>
<feature type="chain" id="PRO_5045078008" description="SecDF P1 head subdomain domain-containing protein" evidence="1">
    <location>
        <begin position="30"/>
        <end position="297"/>
    </location>
</feature>
<organism evidence="3 4">
    <name type="scientific">Yinghuangia aomiensis</name>
    <dbReference type="NCBI Taxonomy" id="676205"/>
    <lineage>
        <taxon>Bacteria</taxon>
        <taxon>Bacillati</taxon>
        <taxon>Actinomycetota</taxon>
        <taxon>Actinomycetes</taxon>
        <taxon>Kitasatosporales</taxon>
        <taxon>Streptomycetaceae</taxon>
        <taxon>Yinghuangia</taxon>
    </lineage>
</organism>
<gene>
    <name evidence="3" type="ORF">GCM10023205_39460</name>
</gene>
<dbReference type="EMBL" id="BAABHS010000013">
    <property type="protein sequence ID" value="GAA4970124.1"/>
    <property type="molecule type" value="Genomic_DNA"/>
</dbReference>
<name>A0ABP9HGC9_9ACTN</name>
<feature type="domain" description="SecDF P1 head subdomain" evidence="2">
    <location>
        <begin position="177"/>
        <end position="285"/>
    </location>
</feature>
<protein>
    <recommendedName>
        <fullName evidence="2">SecDF P1 head subdomain domain-containing protein</fullName>
    </recommendedName>
</protein>
<dbReference type="Pfam" id="PF22599">
    <property type="entry name" value="SecDF_P1_head"/>
    <property type="match status" value="1"/>
</dbReference>
<dbReference type="RefSeq" id="WP_345676873.1">
    <property type="nucleotide sequence ID" value="NZ_BAABHS010000013.1"/>
</dbReference>
<keyword evidence="4" id="KW-1185">Reference proteome</keyword>
<feature type="signal peptide" evidence="1">
    <location>
        <begin position="1"/>
        <end position="29"/>
    </location>
</feature>
<evidence type="ECO:0000313" key="3">
    <source>
        <dbReference type="EMBL" id="GAA4970124.1"/>
    </source>
</evidence>
<reference evidence="4" key="1">
    <citation type="journal article" date="2019" name="Int. J. Syst. Evol. Microbiol.">
        <title>The Global Catalogue of Microorganisms (GCM) 10K type strain sequencing project: providing services to taxonomists for standard genome sequencing and annotation.</title>
        <authorList>
            <consortium name="The Broad Institute Genomics Platform"/>
            <consortium name="The Broad Institute Genome Sequencing Center for Infectious Disease"/>
            <person name="Wu L."/>
            <person name="Ma J."/>
        </authorList>
    </citation>
    <scope>NUCLEOTIDE SEQUENCE [LARGE SCALE GENOMIC DNA]</scope>
    <source>
        <strain evidence="4">JCM 17986</strain>
    </source>
</reference>
<dbReference type="Proteomes" id="UP001500466">
    <property type="component" value="Unassembled WGS sequence"/>
</dbReference>
<evidence type="ECO:0000313" key="4">
    <source>
        <dbReference type="Proteomes" id="UP001500466"/>
    </source>
</evidence>
<sequence length="297" mass="30699">MSVPRRRHRRTRRLAAAVLAAVLAGGSAAGCTHSRPERDDPPPRGLDIADVVFSPKSALSHRQLAKAAQTIRDRAEAYGIRVQRTRIRNGAVVVRLSVRGLGAAAEERVARLGAPDSVVIRPVLATAGLPAGSVPAGAVPPGAAARFAAMDCGSDDAPPPDVVPPPGPLLACDPDGNEKFALGPPALDGRQVSGAAAHYREHGTGGWQILVALTPDGAERFADLTGRLADGGLPTARLAVVWRGAVVSAPVIRTRIASGEAVVSGNFTERTAQELAGLITAGALPCRFAVTSYVHTY</sequence>
<comment type="caution">
    <text evidence="3">The sequence shown here is derived from an EMBL/GenBank/DDBJ whole genome shotgun (WGS) entry which is preliminary data.</text>
</comment>
<evidence type="ECO:0000259" key="2">
    <source>
        <dbReference type="Pfam" id="PF22599"/>
    </source>
</evidence>